<organism evidence="1 2">
    <name type="scientific">Paenibacillus rigui</name>
    <dbReference type="NCBI Taxonomy" id="554312"/>
    <lineage>
        <taxon>Bacteria</taxon>
        <taxon>Bacillati</taxon>
        <taxon>Bacillota</taxon>
        <taxon>Bacilli</taxon>
        <taxon>Bacillales</taxon>
        <taxon>Paenibacillaceae</taxon>
        <taxon>Paenibacillus</taxon>
    </lineage>
</organism>
<evidence type="ECO:0000313" key="2">
    <source>
        <dbReference type="Proteomes" id="UP000215509"/>
    </source>
</evidence>
<evidence type="ECO:0000313" key="1">
    <source>
        <dbReference type="EMBL" id="OXM83538.1"/>
    </source>
</evidence>
<dbReference type="Proteomes" id="UP000215509">
    <property type="component" value="Unassembled WGS sequence"/>
</dbReference>
<comment type="caution">
    <text evidence="1">The sequence shown here is derived from an EMBL/GenBank/DDBJ whole genome shotgun (WGS) entry which is preliminary data.</text>
</comment>
<gene>
    <name evidence="1" type="ORF">CF651_24815</name>
</gene>
<name>A0A229UJA4_9BACL</name>
<proteinExistence type="predicted"/>
<protein>
    <submittedName>
        <fullName evidence="1">Uncharacterized protein</fullName>
    </submittedName>
</protein>
<dbReference type="AlphaFoldDB" id="A0A229UJA4"/>
<reference evidence="1 2" key="1">
    <citation type="submission" date="2017-07" db="EMBL/GenBank/DDBJ databases">
        <title>Genome sequencing and assembly of Paenibacillus rigui.</title>
        <authorList>
            <person name="Mayilraj S."/>
        </authorList>
    </citation>
    <scope>NUCLEOTIDE SEQUENCE [LARGE SCALE GENOMIC DNA]</scope>
    <source>
        <strain evidence="1 2">JCM 16352</strain>
    </source>
</reference>
<dbReference type="EMBL" id="NMQW01000043">
    <property type="protein sequence ID" value="OXM83538.1"/>
    <property type="molecule type" value="Genomic_DNA"/>
</dbReference>
<dbReference type="RefSeq" id="WP_094017580.1">
    <property type="nucleotide sequence ID" value="NZ_NMQW01000043.1"/>
</dbReference>
<keyword evidence="2" id="KW-1185">Reference proteome</keyword>
<sequence>MVRSSNENGGARRSAKHWAWQAGTALASIPLLLQPFGAPSALASANSGGGETAALYLVKKHSQQTFEVKLNSIFPNITSFASVVSDNTNVAEGVIPTSSGLLQITSKGLGKATFTVTPLNGSDLTPKKIAVTMIDPGPDNKIDISDIRKLVTASPSTAQSPADMANLLNGIEVRSVNGRPIVQDGGIAGRTVTANETDFIYAAEFSKYFSDPEEEELTYSVRSGSETIVTAFLSDGGIVIEGHQAGTAVLYIKGTDPAGGTAELAVPVTVLPSVTPPVNHAPEKVKGITRYVIDEQEPLRISMDALFRDQDGDQLSYTYTRSVGSPESVTSSVYSIEPSEGELPDWGATVVREGNTLLVNEAGENFDSATFIQISATDAAHPNSPVSQTVAIYPKWMYYSEILADRMVFTNSRMEIDLHQKFNYSTVAGATYHYYLQNLNQTVTTGTYSNAHIEGNKLIIEGTLDSQYGEMWREESYRVIGLFEDQEQTSEIIDSFKLGVEGLPYTGSQLDLWRHLEHMEGRWEEIGDYTVTGRFFETVENPISGSTFQLGWTYGTEGEVAIQAYPRVFGETTEYNPSTPVVTYKIRFLPHIPSS</sequence>
<accession>A0A229UJA4</accession>
<dbReference type="OrthoDB" id="9809280at2"/>